<evidence type="ECO:0000313" key="5">
    <source>
        <dbReference type="EMBL" id="KAG7364049.1"/>
    </source>
</evidence>
<dbReference type="Proteomes" id="UP000693970">
    <property type="component" value="Unassembled WGS sequence"/>
</dbReference>
<dbReference type="InterPro" id="IPR002762">
    <property type="entry name" value="CbiX-like"/>
</dbReference>
<dbReference type="OrthoDB" id="3543at2759"/>
<feature type="region of interest" description="Disordered" evidence="3">
    <location>
        <begin position="229"/>
        <end position="249"/>
    </location>
</feature>
<dbReference type="InterPro" id="IPR050963">
    <property type="entry name" value="Sirohydro_Cobaltochel/CbiX"/>
</dbReference>
<comment type="caution">
    <text evidence="4">The sequence shown here is derived from an EMBL/GenBank/DDBJ whole genome shotgun (WGS) entry which is preliminary data.</text>
</comment>
<protein>
    <submittedName>
        <fullName evidence="4">Cobalamin synthesis protein CbiX</fullName>
    </submittedName>
</protein>
<keyword evidence="2" id="KW-0456">Lyase</keyword>
<name>A0A9K3PCN1_9STRA</name>
<accession>A0A9K3PCN1</accession>
<dbReference type="EMBL" id="JAGRRH010000009">
    <property type="protein sequence ID" value="KAG7364049.1"/>
    <property type="molecule type" value="Genomic_DNA"/>
</dbReference>
<reference evidence="4" key="1">
    <citation type="journal article" date="2021" name="Sci. Rep.">
        <title>Diploid genomic architecture of Nitzschia inconspicua, an elite biomass production diatom.</title>
        <authorList>
            <person name="Oliver A."/>
            <person name="Podell S."/>
            <person name="Pinowska A."/>
            <person name="Traller J.C."/>
            <person name="Smith S.R."/>
            <person name="McClure R."/>
            <person name="Beliaev A."/>
            <person name="Bohutskyi P."/>
            <person name="Hill E.A."/>
            <person name="Rabines A."/>
            <person name="Zheng H."/>
            <person name="Allen L.Z."/>
            <person name="Kuo A."/>
            <person name="Grigoriev I.V."/>
            <person name="Allen A.E."/>
            <person name="Hazlebeck D."/>
            <person name="Allen E.E."/>
        </authorList>
    </citation>
    <scope>NUCLEOTIDE SEQUENCE</scope>
    <source>
        <strain evidence="4">Hildebrandi</strain>
    </source>
</reference>
<evidence type="ECO:0000256" key="2">
    <source>
        <dbReference type="ARBA" id="ARBA00023239"/>
    </source>
</evidence>
<dbReference type="GO" id="GO:0016829">
    <property type="term" value="F:lyase activity"/>
    <property type="evidence" value="ECO:0007669"/>
    <property type="project" value="UniProtKB-KW"/>
</dbReference>
<evidence type="ECO:0000256" key="1">
    <source>
        <dbReference type="ARBA" id="ARBA00022723"/>
    </source>
</evidence>
<evidence type="ECO:0000256" key="3">
    <source>
        <dbReference type="SAM" id="MobiDB-lite"/>
    </source>
</evidence>
<keyword evidence="6" id="KW-1185">Reference proteome</keyword>
<feature type="compositionally biased region" description="Low complexity" evidence="3">
    <location>
        <begin position="1"/>
        <end position="15"/>
    </location>
</feature>
<dbReference type="AlphaFoldDB" id="A0A9K3PCN1"/>
<sequence>MLNRSNGSTSMSRSSEPPYYTGNVQLMEARLLELSSSLRALYRSNRDLEDALLEAPNDRDFMEAISENKALMTKQKKELTQVVRSMKNLGANVEVPDDIQVMDIDIANERVTMSPSPSCTAIVSSRHLNKFVARTSWRAGVLLLLMSCFKDTCALVGWRNRFASQRTFPASSQSRNERTIELPLYKGWKSTKTTSHQLPGLFLSATGRENEELDLFDYFDPLLSPHAYPGGISPNSRPKEHQGTAEDTTLPKKIGFTLPITAADEMRQTSASATMKSSNSQQQDLFDYFDPLLSPHAYPQGISPENKPNQLKEDNFGKPVRNMAISSKRVGILIMDHGSKKSASNARLQALADLYQSSMDEQYEYDGIGQRQVLVKAAHMEIASPSIPDGLRALRDAGVDEIICHPFFLSPDGRHVKEDIPEIIDGAIESLNIQIPVITTSPVGSNISLMLNAVHSLVVESSNILDKE</sequence>
<reference evidence="4" key="2">
    <citation type="submission" date="2021-04" db="EMBL/GenBank/DDBJ databases">
        <authorList>
            <person name="Podell S."/>
        </authorList>
    </citation>
    <scope>NUCLEOTIDE SEQUENCE</scope>
    <source>
        <strain evidence="4">Hildebrandi</strain>
    </source>
</reference>
<organism evidence="4 6">
    <name type="scientific">Nitzschia inconspicua</name>
    <dbReference type="NCBI Taxonomy" id="303405"/>
    <lineage>
        <taxon>Eukaryota</taxon>
        <taxon>Sar</taxon>
        <taxon>Stramenopiles</taxon>
        <taxon>Ochrophyta</taxon>
        <taxon>Bacillariophyta</taxon>
        <taxon>Bacillariophyceae</taxon>
        <taxon>Bacillariophycidae</taxon>
        <taxon>Bacillariales</taxon>
        <taxon>Bacillariaceae</taxon>
        <taxon>Nitzschia</taxon>
    </lineage>
</organism>
<feature type="region of interest" description="Disordered" evidence="3">
    <location>
        <begin position="1"/>
        <end position="20"/>
    </location>
</feature>
<gene>
    <name evidence="4" type="ORF">IV203_006573</name>
    <name evidence="5" type="ORF">IV203_037251</name>
</gene>
<proteinExistence type="predicted"/>
<evidence type="ECO:0000313" key="6">
    <source>
        <dbReference type="Proteomes" id="UP000693970"/>
    </source>
</evidence>
<dbReference type="EMBL" id="JAGRRH010000028">
    <property type="protein sequence ID" value="KAG7340169.1"/>
    <property type="molecule type" value="Genomic_DNA"/>
</dbReference>
<dbReference type="PANTHER" id="PTHR33542">
    <property type="entry name" value="SIROHYDROCHLORIN FERROCHELATASE, CHLOROPLASTIC"/>
    <property type="match status" value="1"/>
</dbReference>
<dbReference type="CDD" id="cd03416">
    <property type="entry name" value="CbiX_SirB_N"/>
    <property type="match status" value="1"/>
</dbReference>
<evidence type="ECO:0000313" key="4">
    <source>
        <dbReference type="EMBL" id="KAG7340169.1"/>
    </source>
</evidence>
<dbReference type="Pfam" id="PF01903">
    <property type="entry name" value="CbiX"/>
    <property type="match status" value="1"/>
</dbReference>
<dbReference type="GO" id="GO:0046872">
    <property type="term" value="F:metal ion binding"/>
    <property type="evidence" value="ECO:0007669"/>
    <property type="project" value="UniProtKB-KW"/>
</dbReference>
<dbReference type="PANTHER" id="PTHR33542:SF3">
    <property type="entry name" value="SIROHYDROCHLORIN FERROCHELATASE, CHLOROPLASTIC"/>
    <property type="match status" value="1"/>
</dbReference>
<keyword evidence="1" id="KW-0479">Metal-binding</keyword>